<evidence type="ECO:0000256" key="4">
    <source>
        <dbReference type="ARBA" id="ARBA00022801"/>
    </source>
</evidence>
<evidence type="ECO:0000313" key="8">
    <source>
        <dbReference type="EMBL" id="CCF99357.1"/>
    </source>
</evidence>
<comment type="catalytic activity">
    <reaction evidence="1">
        <text>Hydrolysis of terminal non-reducing N-acetyl-D-hexosamine residues in N-acetyl-beta-D-hexosaminides.</text>
        <dbReference type="EC" id="3.2.1.52"/>
    </reaction>
</comment>
<feature type="domain" description="Glycoside hydrolase family 3 N-terminal" evidence="7">
    <location>
        <begin position="53"/>
        <end position="367"/>
    </location>
</feature>
<dbReference type="InterPro" id="IPR001466">
    <property type="entry name" value="Beta-lactam-related"/>
</dbReference>
<organism evidence="8">
    <name type="scientific">uncultured Cytophagia bacterium</name>
    <dbReference type="NCBI Taxonomy" id="768505"/>
    <lineage>
        <taxon>Bacteria</taxon>
        <taxon>Pseudomonadati</taxon>
        <taxon>Bacteroidota</taxon>
        <taxon>Cytophagia</taxon>
        <taxon>environmental samples</taxon>
    </lineage>
</organism>
<reference evidence="8" key="1">
    <citation type="journal article" date="2012" name="Environ. Microbiol.">
        <title>Genomic content of uncultured Bacteroidetes from contrasting oceanic provinces in the North Atlantic Ocean.</title>
        <authorList>
            <person name="Gomez-Pereira P.R."/>
            <person name="Schuler M."/>
            <person name="Fuchs B.M."/>
            <person name="Bennke C."/>
            <person name="Teeling H."/>
            <person name="Waldmann J."/>
            <person name="Richter M."/>
            <person name="Barbe V."/>
            <person name="Bataille E."/>
            <person name="Glockner F.O."/>
            <person name="Amann R."/>
        </authorList>
    </citation>
    <scope>NUCLEOTIDE SEQUENCE</scope>
</reference>
<dbReference type="InterPro" id="IPR050226">
    <property type="entry name" value="NagZ_Beta-hexosaminidase"/>
</dbReference>
<dbReference type="PRINTS" id="PR00133">
    <property type="entry name" value="GLHYDRLASE3"/>
</dbReference>
<protein>
    <recommendedName>
        <fullName evidence="3">beta-N-acetylhexosaminidase</fullName>
        <ecNumber evidence="3">3.2.1.52</ecNumber>
    </recommendedName>
</protein>
<evidence type="ECO:0000256" key="2">
    <source>
        <dbReference type="ARBA" id="ARBA00005336"/>
    </source>
</evidence>
<dbReference type="Gene3D" id="3.40.50.1700">
    <property type="entry name" value="Glycoside hydrolase family 3 C-terminal domain"/>
    <property type="match status" value="1"/>
</dbReference>
<keyword evidence="5" id="KW-0326">Glycosidase</keyword>
<dbReference type="InterPro" id="IPR017853">
    <property type="entry name" value="GH"/>
</dbReference>
<dbReference type="EMBL" id="FO117577">
    <property type="protein sequence ID" value="CCF99357.1"/>
    <property type="molecule type" value="Genomic_DNA"/>
</dbReference>
<evidence type="ECO:0000259" key="6">
    <source>
        <dbReference type="Pfam" id="PF00144"/>
    </source>
</evidence>
<reference evidence="8" key="2">
    <citation type="submission" date="2012-02" db="EMBL/GenBank/DDBJ databases">
        <authorList>
            <person name="Genoscope - CEA"/>
        </authorList>
    </citation>
    <scope>NUCLEOTIDE SEQUENCE</scope>
</reference>
<keyword evidence="4 8" id="KW-0378">Hydrolase</keyword>
<proteinExistence type="inferred from homology"/>
<evidence type="ECO:0000256" key="5">
    <source>
        <dbReference type="ARBA" id="ARBA00023295"/>
    </source>
</evidence>
<dbReference type="EC" id="3.2.1.52" evidence="3"/>
<dbReference type="Gene3D" id="3.40.710.10">
    <property type="entry name" value="DD-peptidase/beta-lactamase superfamily"/>
    <property type="match status" value="1"/>
</dbReference>
<evidence type="ECO:0000259" key="7">
    <source>
        <dbReference type="Pfam" id="PF00933"/>
    </source>
</evidence>
<dbReference type="GO" id="GO:0004563">
    <property type="term" value="F:beta-N-acetylhexosaminidase activity"/>
    <property type="evidence" value="ECO:0007669"/>
    <property type="project" value="UniProtKB-EC"/>
</dbReference>
<dbReference type="Pfam" id="PF00144">
    <property type="entry name" value="Beta-lactamase"/>
    <property type="match status" value="1"/>
</dbReference>
<evidence type="ECO:0000256" key="1">
    <source>
        <dbReference type="ARBA" id="ARBA00001231"/>
    </source>
</evidence>
<dbReference type="GO" id="GO:0005975">
    <property type="term" value="P:carbohydrate metabolic process"/>
    <property type="evidence" value="ECO:0007669"/>
    <property type="project" value="InterPro"/>
</dbReference>
<dbReference type="PANTHER" id="PTHR30480">
    <property type="entry name" value="BETA-HEXOSAMINIDASE-RELATED"/>
    <property type="match status" value="1"/>
</dbReference>
<dbReference type="InterPro" id="IPR036881">
    <property type="entry name" value="Glyco_hydro_3_C_sf"/>
</dbReference>
<evidence type="ECO:0000256" key="3">
    <source>
        <dbReference type="ARBA" id="ARBA00012663"/>
    </source>
</evidence>
<dbReference type="Gene3D" id="3.20.20.300">
    <property type="entry name" value="Glycoside hydrolase, family 3, N-terminal domain"/>
    <property type="match status" value="1"/>
</dbReference>
<gene>
    <name evidence="8" type="ORF">VIS_S3BBA60014</name>
</gene>
<dbReference type="SUPFAM" id="SSF51445">
    <property type="entry name" value="(Trans)glycosidases"/>
    <property type="match status" value="1"/>
</dbReference>
<dbReference type="GO" id="GO:0009254">
    <property type="term" value="P:peptidoglycan turnover"/>
    <property type="evidence" value="ECO:0007669"/>
    <property type="project" value="TreeGrafter"/>
</dbReference>
<dbReference type="PANTHER" id="PTHR30480:SF13">
    <property type="entry name" value="BETA-HEXOSAMINIDASE"/>
    <property type="match status" value="1"/>
</dbReference>
<dbReference type="InterPro" id="IPR036962">
    <property type="entry name" value="Glyco_hydro_3_N_sf"/>
</dbReference>
<dbReference type="InterPro" id="IPR012338">
    <property type="entry name" value="Beta-lactam/transpept-like"/>
</dbReference>
<feature type="domain" description="Beta-lactamase-related" evidence="6">
    <location>
        <begin position="603"/>
        <end position="964"/>
    </location>
</feature>
<sequence>MIVGAFVFLSSFLFEQTKSIPAASKEIAPKITPIFLKQNSKWVDSVFSTLSEEERIAQLFMVAAYSNRDSSHQFEIEKLITDQKIGGLIFFQGGPIRQANLTNAYQAKAKVPLLVSIDAEWGLAMRLDSTMKFPKQMTLGAIFDNNLIYQMGEQIAMQCKRMGVHVNLAPVADVNNNSKNPVINYRSFGEDKYKVANKAIAYMKGMQNKGIMANAKHFPGHGDTDSDSHKTLPIIKHTRERLDSLELYPFQQMIDSGLGSMMIAHLYIPSLDERPNRASTLSENIVTDLLQKEMGFEGLIFTDALNMRGVSAFYDPGKLDVEALLAGNDVLLFSEDVPKAIEEIKIAIDQKLISQKEIDRRCRKILSAKAWCGLNEYQSIDTPSLLEDLHKTEAQFVNMKLYESALTLLKNEEAVIPVMKLAEKKIASITIGAANENEFNTSIDRYCDFDAFSYSLKPSNDEIKKALDELKEYNLVLITIHDMNQRPYQNFGITKQLNSLVDSLASNHNVIVNILGNPYCLNNFDGGHKAKAILVSYEEEALAQDISGQMIFGGLPIKGKLPVSIKNHNSGVGIIIENSIRLNYTMPQALNISPKDLSGVDLIVSEALREKVFPGCQIFAAKDGKVFYYKSFGNHTYDKDALPVKTTDIYDLASITKIASSTASLMKLQSEGVVNVDSSLGVYLPDMVDTSAYKNILLKEMLTHQAGFTPWIPFYIRTLHKGKPKFELYSVKQTDYFSERVADNLFAHKSLRDSIFKKILSTKVSPVKKYKYSDIGYYFINEIIRNKTNMTQDDYVMNTFYNPLGLGNIGYNPRQKWNLNRIPPTEDDKTFRGQLIQGDVHDQGAAMLGGVCGHAGLFANANDLGVMMQLFMQYGEYGGERYFKEEVVKYFTSAPYYVSNKNRRGIGFDKAVRAGGSGPTCSKCASNESFGHSGFTGTITWADPKTGFVYVFLSNRVNPNAENRKIISLGIRTRIQKIFTDALAKAEKAI</sequence>
<dbReference type="AlphaFoldDB" id="H6RE96"/>
<name>H6RE96_9BACT</name>
<dbReference type="InterPro" id="IPR001764">
    <property type="entry name" value="Glyco_hydro_3_N"/>
</dbReference>
<accession>H6RE96</accession>
<dbReference type="SUPFAM" id="SSF56601">
    <property type="entry name" value="beta-lactamase/transpeptidase-like"/>
    <property type="match status" value="1"/>
</dbReference>
<dbReference type="Pfam" id="PF00933">
    <property type="entry name" value="Glyco_hydro_3"/>
    <property type="match status" value="1"/>
</dbReference>
<comment type="similarity">
    <text evidence="2">Belongs to the glycosyl hydrolase 3 family.</text>
</comment>